<evidence type="ECO:0000313" key="2">
    <source>
        <dbReference type="EMBL" id="RJT37485.1"/>
    </source>
</evidence>
<sequence length="89" mass="9642">MADVRSPSWVHRLGGKSILAAGLHVLGLAIALPGVLLAALMLEDWTRPATDWRDLLFGPKSGLGWLGLTILAIALLIYFSLALLARRIR</sequence>
<evidence type="ECO:0000256" key="1">
    <source>
        <dbReference type="SAM" id="Phobius"/>
    </source>
</evidence>
<organism evidence="2 3">
    <name type="scientific">Mesorhizobium waimense</name>
    <dbReference type="NCBI Taxonomy" id="1300307"/>
    <lineage>
        <taxon>Bacteria</taxon>
        <taxon>Pseudomonadati</taxon>
        <taxon>Pseudomonadota</taxon>
        <taxon>Alphaproteobacteria</taxon>
        <taxon>Hyphomicrobiales</taxon>
        <taxon>Phyllobacteriaceae</taxon>
        <taxon>Mesorhizobium</taxon>
    </lineage>
</organism>
<keyword evidence="1" id="KW-0812">Transmembrane</keyword>
<keyword evidence="1" id="KW-1133">Transmembrane helix</keyword>
<accession>A0A3A5KQF6</accession>
<dbReference type="RefSeq" id="WP_120015433.1">
    <property type="nucleotide sequence ID" value="NZ_QZWZ01000013.1"/>
</dbReference>
<keyword evidence="3" id="KW-1185">Reference proteome</keyword>
<reference evidence="2 3" key="1">
    <citation type="submission" date="2018-09" db="EMBL/GenBank/DDBJ databases">
        <title>Mesorhizobium carmichaelinearum sp. nov. isolated from Carmichaelinea spp. root nodules in New Zealand.</title>
        <authorList>
            <person name="De Meyer S.E."/>
        </authorList>
    </citation>
    <scope>NUCLEOTIDE SEQUENCE [LARGE SCALE GENOMIC DNA]</scope>
    <source>
        <strain evidence="2 3">ICMP19557</strain>
    </source>
</reference>
<comment type="caution">
    <text evidence="2">The sequence shown here is derived from an EMBL/GenBank/DDBJ whole genome shotgun (WGS) entry which is preliminary data.</text>
</comment>
<name>A0A3A5KQF6_9HYPH</name>
<protein>
    <submittedName>
        <fullName evidence="2">Uncharacterized protein</fullName>
    </submittedName>
</protein>
<gene>
    <name evidence="2" type="ORF">D3227_17760</name>
</gene>
<feature type="transmembrane region" description="Helical" evidence="1">
    <location>
        <begin position="21"/>
        <end position="42"/>
    </location>
</feature>
<evidence type="ECO:0000313" key="3">
    <source>
        <dbReference type="Proteomes" id="UP000272706"/>
    </source>
</evidence>
<dbReference type="EMBL" id="QZWZ01000013">
    <property type="protein sequence ID" value="RJT37485.1"/>
    <property type="molecule type" value="Genomic_DNA"/>
</dbReference>
<dbReference type="Proteomes" id="UP000272706">
    <property type="component" value="Unassembled WGS sequence"/>
</dbReference>
<proteinExistence type="predicted"/>
<feature type="transmembrane region" description="Helical" evidence="1">
    <location>
        <begin position="62"/>
        <end position="85"/>
    </location>
</feature>
<dbReference type="AlphaFoldDB" id="A0A3A5KQF6"/>
<keyword evidence="1" id="KW-0472">Membrane</keyword>